<name>A0A0F9T968_9ZZZZ</name>
<dbReference type="AlphaFoldDB" id="A0A0F9T968"/>
<proteinExistence type="predicted"/>
<organism evidence="1">
    <name type="scientific">marine sediment metagenome</name>
    <dbReference type="NCBI Taxonomy" id="412755"/>
    <lineage>
        <taxon>unclassified sequences</taxon>
        <taxon>metagenomes</taxon>
        <taxon>ecological metagenomes</taxon>
    </lineage>
</organism>
<comment type="caution">
    <text evidence="1">The sequence shown here is derived from an EMBL/GenBank/DDBJ whole genome shotgun (WGS) entry which is preliminary data.</text>
</comment>
<accession>A0A0F9T968</accession>
<protein>
    <recommendedName>
        <fullName evidence="2">YlxR domain-containing protein</fullName>
    </recommendedName>
</protein>
<sequence length="60" mass="6834">MVEWACHICGDKRPDTMISVYTSIKRIGESPHTIPFTQNVRYCNDRPSCIEGAKTKSFVD</sequence>
<dbReference type="EMBL" id="LAZR01001856">
    <property type="protein sequence ID" value="KKN38028.1"/>
    <property type="molecule type" value="Genomic_DNA"/>
</dbReference>
<evidence type="ECO:0008006" key="2">
    <source>
        <dbReference type="Google" id="ProtNLM"/>
    </source>
</evidence>
<reference evidence="1" key="1">
    <citation type="journal article" date="2015" name="Nature">
        <title>Complex archaea that bridge the gap between prokaryotes and eukaryotes.</title>
        <authorList>
            <person name="Spang A."/>
            <person name="Saw J.H."/>
            <person name="Jorgensen S.L."/>
            <person name="Zaremba-Niedzwiedzka K."/>
            <person name="Martijn J."/>
            <person name="Lind A.E."/>
            <person name="van Eijk R."/>
            <person name="Schleper C."/>
            <person name="Guy L."/>
            <person name="Ettema T.J."/>
        </authorList>
    </citation>
    <scope>NUCLEOTIDE SEQUENCE</scope>
</reference>
<evidence type="ECO:0000313" key="1">
    <source>
        <dbReference type="EMBL" id="KKN38028.1"/>
    </source>
</evidence>
<gene>
    <name evidence="1" type="ORF">LCGC14_0757400</name>
</gene>